<dbReference type="SUPFAM" id="SSF56112">
    <property type="entry name" value="Protein kinase-like (PK-like)"/>
    <property type="match status" value="1"/>
</dbReference>
<dbReference type="InterPro" id="IPR050517">
    <property type="entry name" value="DDR_Repair_Kinase"/>
</dbReference>
<dbReference type="SMART" id="SM00146">
    <property type="entry name" value="PI3Kc"/>
    <property type="match status" value="1"/>
</dbReference>
<name>A0A815D7H9_9BILA</name>
<evidence type="ECO:0000313" key="3">
    <source>
        <dbReference type="EMBL" id="CAF3885276.1"/>
    </source>
</evidence>
<evidence type="ECO:0000313" key="2">
    <source>
        <dbReference type="EMBL" id="CAF1289819.1"/>
    </source>
</evidence>
<sequence length="468" mass="55236">MTFTIRLKVTEFDPLLIDYKVQSLLYMSYCALRQRYFKLDEKIPHAKHKQLEIYLYGLENNNYQIQQADLLIYQLFYKSINILKENIEKQQTHLQNLSTSLRIPKENILTRHYNQLATISHDYLRRYENNQDENNLLTNLFNRDHGNKIAELIVKSLLLSIKYRSNQGVKRDTRLILGNISLKLINIIQDKTNINHYSTCFSSTFRQQNLLLDKSSIRQLEIPGQYTTKKQKPLIEHHIKIVVKAGEDIRQDQRIQPLFSIINDLYDNYPNSNQSNSAHIALRTYKVIPISSKLGMIEWLDNTRPLKYLIQESYNDNQLYIITNQGQHPIKLYQDYHLSVPELIPIRLTRQFTQLMSHIGRAGLFRATMIHRMNALRQNSDLLEHALKTKINILRSDDIYAKDRIKSTRFKLNGINPTLIIGFLRSSNLKEARHQMEKVVRGDQIDSKRAQILLKYNSNRYHKLTVDE</sequence>
<evidence type="ECO:0000313" key="4">
    <source>
        <dbReference type="Proteomes" id="UP000663864"/>
    </source>
</evidence>
<reference evidence="2" key="1">
    <citation type="submission" date="2021-02" db="EMBL/GenBank/DDBJ databases">
        <authorList>
            <person name="Nowell W R."/>
        </authorList>
    </citation>
    <scope>NUCLEOTIDE SEQUENCE</scope>
</reference>
<protein>
    <recommendedName>
        <fullName evidence="1">PI3K/PI4K catalytic domain-containing protein</fullName>
    </recommendedName>
</protein>
<gene>
    <name evidence="3" type="ORF">JBS370_LOCUS20067</name>
    <name evidence="2" type="ORF">ZHD862_LOCUS27387</name>
</gene>
<dbReference type="AlphaFoldDB" id="A0A815D7H9"/>
<dbReference type="EMBL" id="CAJOBD010002481">
    <property type="protein sequence ID" value="CAF3885276.1"/>
    <property type="molecule type" value="Genomic_DNA"/>
</dbReference>
<accession>A0A815D7H9</accession>
<dbReference type="Proteomes" id="UP000663864">
    <property type="component" value="Unassembled WGS sequence"/>
</dbReference>
<proteinExistence type="predicted"/>
<dbReference type="EMBL" id="CAJNOT010002160">
    <property type="protein sequence ID" value="CAF1289819.1"/>
    <property type="molecule type" value="Genomic_DNA"/>
</dbReference>
<dbReference type="PROSITE" id="PS50290">
    <property type="entry name" value="PI3_4_KINASE_3"/>
    <property type="match status" value="1"/>
</dbReference>
<dbReference type="Proteomes" id="UP000663836">
    <property type="component" value="Unassembled WGS sequence"/>
</dbReference>
<organism evidence="2 4">
    <name type="scientific">Rotaria sordida</name>
    <dbReference type="NCBI Taxonomy" id="392033"/>
    <lineage>
        <taxon>Eukaryota</taxon>
        <taxon>Metazoa</taxon>
        <taxon>Spiralia</taxon>
        <taxon>Gnathifera</taxon>
        <taxon>Rotifera</taxon>
        <taxon>Eurotatoria</taxon>
        <taxon>Bdelloidea</taxon>
        <taxon>Philodinida</taxon>
        <taxon>Philodinidae</taxon>
        <taxon>Rotaria</taxon>
    </lineage>
</organism>
<evidence type="ECO:0000259" key="1">
    <source>
        <dbReference type="PROSITE" id="PS50290"/>
    </source>
</evidence>
<dbReference type="PANTHER" id="PTHR11139:SF68">
    <property type="entry name" value="DNA-DEPENDENT PROTEIN KINASE CATALYTIC SUBUNIT"/>
    <property type="match status" value="1"/>
</dbReference>
<dbReference type="InterPro" id="IPR011009">
    <property type="entry name" value="Kinase-like_dom_sf"/>
</dbReference>
<dbReference type="GO" id="GO:0006302">
    <property type="term" value="P:double-strand break repair"/>
    <property type="evidence" value="ECO:0007669"/>
    <property type="project" value="TreeGrafter"/>
</dbReference>
<feature type="domain" description="PI3K/PI4K catalytic" evidence="1">
    <location>
        <begin position="216"/>
        <end position="468"/>
    </location>
</feature>
<comment type="caution">
    <text evidence="2">The sequence shown here is derived from an EMBL/GenBank/DDBJ whole genome shotgun (WGS) entry which is preliminary data.</text>
</comment>
<dbReference type="GO" id="GO:0000723">
    <property type="term" value="P:telomere maintenance"/>
    <property type="evidence" value="ECO:0007669"/>
    <property type="project" value="TreeGrafter"/>
</dbReference>
<dbReference type="Gene3D" id="3.30.1010.10">
    <property type="entry name" value="Phosphatidylinositol 3-kinase Catalytic Subunit, Chain A, domain 4"/>
    <property type="match status" value="1"/>
</dbReference>
<dbReference type="Pfam" id="PF00454">
    <property type="entry name" value="PI3_PI4_kinase"/>
    <property type="match status" value="2"/>
</dbReference>
<dbReference type="InterPro" id="IPR036940">
    <property type="entry name" value="PI3/4_kinase_cat_sf"/>
</dbReference>
<dbReference type="GO" id="GO:0004674">
    <property type="term" value="F:protein serine/threonine kinase activity"/>
    <property type="evidence" value="ECO:0007669"/>
    <property type="project" value="TreeGrafter"/>
</dbReference>
<dbReference type="InterPro" id="IPR000403">
    <property type="entry name" value="PI3/4_kinase_cat_dom"/>
</dbReference>
<dbReference type="PANTHER" id="PTHR11139">
    <property type="entry name" value="ATAXIA TELANGIECTASIA MUTATED ATM -RELATED"/>
    <property type="match status" value="1"/>
</dbReference>
<dbReference type="Gene3D" id="1.10.1070.11">
    <property type="entry name" value="Phosphatidylinositol 3-/4-kinase, catalytic domain"/>
    <property type="match status" value="1"/>
</dbReference>
<dbReference type="GO" id="GO:0005634">
    <property type="term" value="C:nucleus"/>
    <property type="evidence" value="ECO:0007669"/>
    <property type="project" value="TreeGrafter"/>
</dbReference>